<accession>A0A0G1W3E7</accession>
<gene>
    <name evidence="1" type="ORF">UY48_C0003G0045</name>
</gene>
<protein>
    <submittedName>
        <fullName evidence="1">Uncharacterized protein</fullName>
    </submittedName>
</protein>
<dbReference type="Proteomes" id="UP000034588">
    <property type="component" value="Unassembled WGS sequence"/>
</dbReference>
<comment type="caution">
    <text evidence="1">The sequence shown here is derived from an EMBL/GenBank/DDBJ whole genome shotgun (WGS) entry which is preliminary data.</text>
</comment>
<evidence type="ECO:0000313" key="2">
    <source>
        <dbReference type="Proteomes" id="UP000034588"/>
    </source>
</evidence>
<name>A0A0G1W3E7_9BACT</name>
<evidence type="ECO:0000313" key="1">
    <source>
        <dbReference type="EMBL" id="KKW13223.1"/>
    </source>
</evidence>
<reference evidence="1 2" key="1">
    <citation type="journal article" date="2015" name="Nature">
        <title>rRNA introns, odd ribosomes, and small enigmatic genomes across a large radiation of phyla.</title>
        <authorList>
            <person name="Brown C.T."/>
            <person name="Hug L.A."/>
            <person name="Thomas B.C."/>
            <person name="Sharon I."/>
            <person name="Castelle C.J."/>
            <person name="Singh A."/>
            <person name="Wilkins M.J."/>
            <person name="Williams K.H."/>
            <person name="Banfield J.F."/>
        </authorList>
    </citation>
    <scope>NUCLEOTIDE SEQUENCE [LARGE SCALE GENOMIC DNA]</scope>
</reference>
<proteinExistence type="predicted"/>
<organism evidence="1 2">
    <name type="scientific">Candidatus Gottesmanbacteria bacterium GW2011_GWB1_49_7</name>
    <dbReference type="NCBI Taxonomy" id="1618448"/>
    <lineage>
        <taxon>Bacteria</taxon>
        <taxon>Candidatus Gottesmaniibacteriota</taxon>
    </lineage>
</organism>
<sequence>MLVTVKSAISSGCCKEMVMAFAKLIGRVEATTAEIPALARKAGGEWLGRVACYAPGIALSDRVSLAREAGGKWLGQMARYTPGLTPADREALAHEVGW</sequence>
<dbReference type="AlphaFoldDB" id="A0A0G1W3E7"/>
<dbReference type="EMBL" id="LCQD01000003">
    <property type="protein sequence ID" value="KKW13223.1"/>
    <property type="molecule type" value="Genomic_DNA"/>
</dbReference>